<dbReference type="GO" id="GO:0005737">
    <property type="term" value="C:cytoplasm"/>
    <property type="evidence" value="ECO:0007669"/>
    <property type="project" value="UniProtKB-SubCell"/>
</dbReference>
<keyword evidence="4 6" id="KW-0520">NAD</keyword>
<evidence type="ECO:0000256" key="4">
    <source>
        <dbReference type="ARBA" id="ARBA00023027"/>
    </source>
</evidence>
<dbReference type="InterPro" id="IPR017437">
    <property type="entry name" value="ATP-NAD_kinase_PpnK-typ_C"/>
</dbReference>
<comment type="subcellular location">
    <subcellularLocation>
        <location evidence="6">Cytoplasm</location>
    </subcellularLocation>
</comment>
<dbReference type="HAMAP" id="MF_00361">
    <property type="entry name" value="NAD_kinase"/>
    <property type="match status" value="1"/>
</dbReference>
<dbReference type="GO" id="GO:0046872">
    <property type="term" value="F:metal ion binding"/>
    <property type="evidence" value="ECO:0007669"/>
    <property type="project" value="UniProtKB-UniRule"/>
</dbReference>
<evidence type="ECO:0000256" key="1">
    <source>
        <dbReference type="ARBA" id="ARBA00022679"/>
    </source>
</evidence>
<dbReference type="Gene3D" id="3.40.50.10330">
    <property type="entry name" value="Probable inorganic polyphosphate/atp-NAD kinase, domain 1"/>
    <property type="match status" value="1"/>
</dbReference>
<evidence type="ECO:0000256" key="3">
    <source>
        <dbReference type="ARBA" id="ARBA00022857"/>
    </source>
</evidence>
<feature type="binding site" evidence="6">
    <location>
        <begin position="186"/>
        <end position="191"/>
    </location>
    <ligand>
        <name>NAD(+)</name>
        <dbReference type="ChEBI" id="CHEBI:57540"/>
    </ligand>
</feature>
<feature type="binding site" evidence="6">
    <location>
        <begin position="143"/>
        <end position="144"/>
    </location>
    <ligand>
        <name>NAD(+)</name>
        <dbReference type="ChEBI" id="CHEBI:57540"/>
    </ligand>
</feature>
<dbReference type="Pfam" id="PF01513">
    <property type="entry name" value="NAD_kinase"/>
    <property type="match status" value="1"/>
</dbReference>
<proteinExistence type="inferred from homology"/>
<comment type="caution">
    <text evidence="6">Lacks conserved residue(s) required for the propagation of feature annotation.</text>
</comment>
<keyword evidence="6" id="KW-0067">ATP-binding</keyword>
<keyword evidence="6" id="KW-0547">Nucleotide-binding</keyword>
<dbReference type="Gene3D" id="2.60.200.30">
    <property type="entry name" value="Probable inorganic polyphosphate/atp-NAD kinase, domain 2"/>
    <property type="match status" value="1"/>
</dbReference>
<dbReference type="SUPFAM" id="SSF111331">
    <property type="entry name" value="NAD kinase/diacylglycerol kinase-like"/>
    <property type="match status" value="1"/>
</dbReference>
<comment type="similarity">
    <text evidence="6">Belongs to the NAD kinase family.</text>
</comment>
<evidence type="ECO:0000256" key="5">
    <source>
        <dbReference type="ARBA" id="ARBA00047925"/>
    </source>
</evidence>
<dbReference type="Pfam" id="PF20143">
    <property type="entry name" value="NAD_kinase_C"/>
    <property type="match status" value="1"/>
</dbReference>
<dbReference type="Proteomes" id="UP000322454">
    <property type="component" value="Unassembled WGS sequence"/>
</dbReference>
<dbReference type="GO" id="GO:0006741">
    <property type="term" value="P:NADP+ biosynthetic process"/>
    <property type="evidence" value="ECO:0007669"/>
    <property type="project" value="UniProtKB-UniRule"/>
</dbReference>
<dbReference type="EMBL" id="SHMQ01000021">
    <property type="protein sequence ID" value="RZV38264.1"/>
    <property type="molecule type" value="Genomic_DNA"/>
</dbReference>
<protein>
    <recommendedName>
        <fullName evidence="6">NAD kinase</fullName>
        <ecNumber evidence="6">2.7.1.23</ecNumber>
    </recommendedName>
    <alternativeName>
        <fullName evidence="6">ATP-dependent NAD kinase</fullName>
    </alternativeName>
</protein>
<evidence type="ECO:0000256" key="6">
    <source>
        <dbReference type="HAMAP-Rule" id="MF_00361"/>
    </source>
</evidence>
<feature type="binding site" evidence="6">
    <location>
        <position position="173"/>
    </location>
    <ligand>
        <name>NAD(+)</name>
        <dbReference type="ChEBI" id="CHEBI:57540"/>
    </ligand>
</feature>
<comment type="caution">
    <text evidence="7">The sequence shown here is derived from an EMBL/GenBank/DDBJ whole genome shotgun (WGS) entry which is preliminary data.</text>
</comment>
<comment type="cofactor">
    <cofactor evidence="6">
        <name>a divalent metal cation</name>
        <dbReference type="ChEBI" id="CHEBI:60240"/>
    </cofactor>
</comment>
<dbReference type="PANTHER" id="PTHR20275">
    <property type="entry name" value="NAD KINASE"/>
    <property type="match status" value="1"/>
</dbReference>
<dbReference type="GO" id="GO:0005524">
    <property type="term" value="F:ATP binding"/>
    <property type="evidence" value="ECO:0007669"/>
    <property type="project" value="UniProtKB-KW"/>
</dbReference>
<dbReference type="GO" id="GO:0003951">
    <property type="term" value="F:NAD+ kinase activity"/>
    <property type="evidence" value="ECO:0007669"/>
    <property type="project" value="UniProtKB-UniRule"/>
</dbReference>
<evidence type="ECO:0000256" key="2">
    <source>
        <dbReference type="ARBA" id="ARBA00022777"/>
    </source>
</evidence>
<sequence>MFSSDFNKNIKRVLVSYKKDAAAALKSAEYVCGLFKKNGIETIIKPSMDIKSSDTKNVGLVVVCGGDGTLLITLGKIFPQLSEVPVIGIDFGTLGFLVEVPEKKKKDAIERFLDGTLEFIPRMAIDIEVFRKGKSIEKLVALNEATIAREKSIHARIINLTVFVNGLRLNDYRADGLIIATPTGSTAYSLSAGGPIVQPDMGAFIITPICPHTLSNRPIIINPCELKIIIMPQERNIFISADGRDGLKLNNDDEIIIKKHPSKVYLSSSLDNDYWNILRTKLNW</sequence>
<keyword evidence="1 6" id="KW-0808">Transferase</keyword>
<evidence type="ECO:0000313" key="8">
    <source>
        <dbReference type="Proteomes" id="UP000322454"/>
    </source>
</evidence>
<accession>A0A520XAP4</accession>
<dbReference type="InterPro" id="IPR016064">
    <property type="entry name" value="NAD/diacylglycerol_kinase_sf"/>
</dbReference>
<dbReference type="InterPro" id="IPR002504">
    <property type="entry name" value="NADK"/>
</dbReference>
<keyword evidence="2 6" id="KW-0418">Kinase</keyword>
<organism evidence="7 8">
    <name type="scientific">Candidatus Acidulodesulfobacterium acidiphilum</name>
    <dbReference type="NCBI Taxonomy" id="2597224"/>
    <lineage>
        <taxon>Bacteria</taxon>
        <taxon>Deltaproteobacteria</taxon>
        <taxon>Candidatus Acidulodesulfobacterales</taxon>
        <taxon>Candidatus Acidulodesulfobacterium</taxon>
    </lineage>
</organism>
<dbReference type="AlphaFoldDB" id="A0A520XAP4"/>
<reference evidence="7 8" key="1">
    <citation type="submission" date="2019-01" db="EMBL/GenBank/DDBJ databases">
        <title>Insights into ecological role of a new deltaproteobacterial order Candidatus Sinidesulfobacterales (Sva0485) by metagenomics and metatranscriptomics.</title>
        <authorList>
            <person name="Tan S."/>
            <person name="Liu J."/>
            <person name="Fang Y."/>
            <person name="Hedlund B."/>
            <person name="Lian Z.-H."/>
            <person name="Huang L.-Y."/>
            <person name="Li J.-T."/>
            <person name="Huang L.-N."/>
            <person name="Li W.-J."/>
            <person name="Jiang H.-C."/>
            <person name="Dong H.-L."/>
            <person name="Shu W.-S."/>
        </authorList>
    </citation>
    <scope>NUCLEOTIDE SEQUENCE [LARGE SCALE GENOMIC DNA]</scope>
    <source>
        <strain evidence="7">AP4</strain>
    </source>
</reference>
<feature type="binding site" evidence="6">
    <location>
        <position position="156"/>
    </location>
    <ligand>
        <name>NAD(+)</name>
        <dbReference type="ChEBI" id="CHEBI:57540"/>
    </ligand>
</feature>
<dbReference type="GO" id="GO:0019674">
    <property type="term" value="P:NAD+ metabolic process"/>
    <property type="evidence" value="ECO:0007669"/>
    <property type="project" value="InterPro"/>
</dbReference>
<name>A0A520XAP4_9DELT</name>
<dbReference type="PANTHER" id="PTHR20275:SF0">
    <property type="entry name" value="NAD KINASE"/>
    <property type="match status" value="1"/>
</dbReference>
<feature type="binding site" evidence="6">
    <location>
        <position position="175"/>
    </location>
    <ligand>
        <name>NAD(+)</name>
        <dbReference type="ChEBI" id="CHEBI:57540"/>
    </ligand>
</feature>
<gene>
    <name evidence="6" type="primary">nadK</name>
    <name evidence="7" type="ORF">EVJ48_07430</name>
</gene>
<comment type="catalytic activity">
    <reaction evidence="5 6">
        <text>NAD(+) + ATP = ADP + NADP(+) + H(+)</text>
        <dbReference type="Rhea" id="RHEA:18629"/>
        <dbReference type="ChEBI" id="CHEBI:15378"/>
        <dbReference type="ChEBI" id="CHEBI:30616"/>
        <dbReference type="ChEBI" id="CHEBI:57540"/>
        <dbReference type="ChEBI" id="CHEBI:58349"/>
        <dbReference type="ChEBI" id="CHEBI:456216"/>
        <dbReference type="EC" id="2.7.1.23"/>
    </reaction>
</comment>
<feature type="binding site" evidence="6">
    <location>
        <begin position="67"/>
        <end position="68"/>
    </location>
    <ligand>
        <name>NAD(+)</name>
        <dbReference type="ChEBI" id="CHEBI:57540"/>
    </ligand>
</feature>
<evidence type="ECO:0000313" key="7">
    <source>
        <dbReference type="EMBL" id="RZV38264.1"/>
    </source>
</evidence>
<comment type="function">
    <text evidence="6">Involved in the regulation of the intracellular balance of NAD and NADP, and is a key enzyme in the biosynthesis of NADP. Catalyzes specifically the phosphorylation on 2'-hydroxyl of the adenosine moiety of NAD to yield NADP.</text>
</comment>
<dbReference type="EC" id="2.7.1.23" evidence="6"/>
<keyword evidence="3 6" id="KW-0521">NADP</keyword>
<feature type="active site" description="Proton acceptor" evidence="6">
    <location>
        <position position="67"/>
    </location>
</feature>
<dbReference type="InterPro" id="IPR017438">
    <property type="entry name" value="ATP-NAD_kinase_N"/>
</dbReference>
<keyword evidence="6" id="KW-0963">Cytoplasm</keyword>
<dbReference type="GO" id="GO:0051287">
    <property type="term" value="F:NAD binding"/>
    <property type="evidence" value="ECO:0007669"/>
    <property type="project" value="UniProtKB-ARBA"/>
</dbReference>